<evidence type="ECO:0000313" key="10">
    <source>
        <dbReference type="EMBL" id="SFP97433.1"/>
    </source>
</evidence>
<gene>
    <name evidence="10" type="ORF">SAMN04515674_1089</name>
</gene>
<dbReference type="InterPro" id="IPR001867">
    <property type="entry name" value="OmpR/PhoB-type_DNA-bd"/>
</dbReference>
<name>A0A1I5UQ72_9BACT</name>
<reference evidence="10 11" key="1">
    <citation type="submission" date="2016-10" db="EMBL/GenBank/DDBJ databases">
        <authorList>
            <person name="de Groot N.N."/>
        </authorList>
    </citation>
    <scope>NUCLEOTIDE SEQUENCE [LARGE SCALE GENOMIC DNA]</scope>
    <source>
        <strain evidence="11">E92,LMG 26720,CCM 7988</strain>
    </source>
</reference>
<dbReference type="STRING" id="1079859.SAMN04515674_1089"/>
<proteinExistence type="predicted"/>
<dbReference type="InterPro" id="IPR001789">
    <property type="entry name" value="Sig_transdc_resp-reg_receiver"/>
</dbReference>
<dbReference type="GO" id="GO:0032993">
    <property type="term" value="C:protein-DNA complex"/>
    <property type="evidence" value="ECO:0007669"/>
    <property type="project" value="TreeGrafter"/>
</dbReference>
<evidence type="ECO:0000259" key="9">
    <source>
        <dbReference type="PROSITE" id="PS51755"/>
    </source>
</evidence>
<dbReference type="InterPro" id="IPR011006">
    <property type="entry name" value="CheY-like_superfamily"/>
</dbReference>
<dbReference type="PANTHER" id="PTHR48111">
    <property type="entry name" value="REGULATOR OF RPOS"/>
    <property type="match status" value="1"/>
</dbReference>
<dbReference type="GO" id="GO:0006355">
    <property type="term" value="P:regulation of DNA-templated transcription"/>
    <property type="evidence" value="ECO:0007669"/>
    <property type="project" value="InterPro"/>
</dbReference>
<dbReference type="PANTHER" id="PTHR48111:SF22">
    <property type="entry name" value="REGULATOR OF RPOS"/>
    <property type="match status" value="1"/>
</dbReference>
<feature type="domain" description="OmpR/PhoB-type" evidence="9">
    <location>
        <begin position="124"/>
        <end position="224"/>
    </location>
</feature>
<keyword evidence="5" id="KW-0804">Transcription</keyword>
<dbReference type="PROSITE" id="PS50110">
    <property type="entry name" value="RESPONSE_REGULATORY"/>
    <property type="match status" value="1"/>
</dbReference>
<sequence length="224" mass="25354">MKVLIVEDEKELSKSIVNYLKQEQFVCETAECYAEAQDKIICYDYDCVLLDISLPDGNGFNLLELLKSQKKNDGVIIISAKNSIDDKIKGLTLGADDYLSKPFHLAELSARIKAIIRRKSFEGNNQVVIGQLVIDLNQKTASWGQDLLEFTRKELELLLFLLSNKEKVVSKKAIAEHLSGDNADLFPNFDFIYAHIKNLKKKMAEAGCPDYIQSVYGLGYKFVY</sequence>
<dbReference type="AlphaFoldDB" id="A0A1I5UQ72"/>
<dbReference type="GO" id="GO:0000976">
    <property type="term" value="F:transcription cis-regulatory region binding"/>
    <property type="evidence" value="ECO:0007669"/>
    <property type="project" value="TreeGrafter"/>
</dbReference>
<evidence type="ECO:0000313" key="11">
    <source>
        <dbReference type="Proteomes" id="UP000199306"/>
    </source>
</evidence>
<evidence type="ECO:0000256" key="5">
    <source>
        <dbReference type="ARBA" id="ARBA00023163"/>
    </source>
</evidence>
<evidence type="ECO:0000256" key="7">
    <source>
        <dbReference type="PROSITE-ProRule" id="PRU01091"/>
    </source>
</evidence>
<evidence type="ECO:0000256" key="1">
    <source>
        <dbReference type="ARBA" id="ARBA00022553"/>
    </source>
</evidence>
<dbReference type="Gene3D" id="3.40.50.2300">
    <property type="match status" value="1"/>
</dbReference>
<dbReference type="Gene3D" id="6.10.250.690">
    <property type="match status" value="1"/>
</dbReference>
<feature type="DNA-binding region" description="OmpR/PhoB-type" evidence="7">
    <location>
        <begin position="124"/>
        <end position="224"/>
    </location>
</feature>
<organism evidence="10 11">
    <name type="scientific">Pseudarcicella hirudinis</name>
    <dbReference type="NCBI Taxonomy" id="1079859"/>
    <lineage>
        <taxon>Bacteria</taxon>
        <taxon>Pseudomonadati</taxon>
        <taxon>Bacteroidota</taxon>
        <taxon>Cytophagia</taxon>
        <taxon>Cytophagales</taxon>
        <taxon>Flectobacillaceae</taxon>
        <taxon>Pseudarcicella</taxon>
    </lineage>
</organism>
<dbReference type="PROSITE" id="PS51755">
    <property type="entry name" value="OMPR_PHOB"/>
    <property type="match status" value="1"/>
</dbReference>
<evidence type="ECO:0000256" key="4">
    <source>
        <dbReference type="ARBA" id="ARBA00023125"/>
    </source>
</evidence>
<keyword evidence="1 6" id="KW-0597">Phosphoprotein</keyword>
<dbReference type="Proteomes" id="UP000199306">
    <property type="component" value="Unassembled WGS sequence"/>
</dbReference>
<keyword evidence="4 7" id="KW-0238">DNA-binding</keyword>
<dbReference type="Pfam" id="PF00486">
    <property type="entry name" value="Trans_reg_C"/>
    <property type="match status" value="1"/>
</dbReference>
<dbReference type="SMART" id="SM00448">
    <property type="entry name" value="REC"/>
    <property type="match status" value="1"/>
</dbReference>
<dbReference type="Gene3D" id="1.10.10.10">
    <property type="entry name" value="Winged helix-like DNA-binding domain superfamily/Winged helix DNA-binding domain"/>
    <property type="match status" value="1"/>
</dbReference>
<dbReference type="InterPro" id="IPR036388">
    <property type="entry name" value="WH-like_DNA-bd_sf"/>
</dbReference>
<dbReference type="RefSeq" id="WP_092017858.1">
    <property type="nucleotide sequence ID" value="NZ_FOXH01000008.1"/>
</dbReference>
<dbReference type="Pfam" id="PF00072">
    <property type="entry name" value="Response_reg"/>
    <property type="match status" value="1"/>
</dbReference>
<dbReference type="GO" id="GO:0000156">
    <property type="term" value="F:phosphorelay response regulator activity"/>
    <property type="evidence" value="ECO:0007669"/>
    <property type="project" value="TreeGrafter"/>
</dbReference>
<evidence type="ECO:0000259" key="8">
    <source>
        <dbReference type="PROSITE" id="PS50110"/>
    </source>
</evidence>
<keyword evidence="11" id="KW-1185">Reference proteome</keyword>
<dbReference type="GO" id="GO:0005829">
    <property type="term" value="C:cytosol"/>
    <property type="evidence" value="ECO:0007669"/>
    <property type="project" value="TreeGrafter"/>
</dbReference>
<evidence type="ECO:0000256" key="2">
    <source>
        <dbReference type="ARBA" id="ARBA00023012"/>
    </source>
</evidence>
<feature type="domain" description="Response regulatory" evidence="8">
    <location>
        <begin position="2"/>
        <end position="116"/>
    </location>
</feature>
<accession>A0A1I5UQ72</accession>
<feature type="modified residue" description="4-aspartylphosphate" evidence="6">
    <location>
        <position position="51"/>
    </location>
</feature>
<dbReference type="SUPFAM" id="SSF52172">
    <property type="entry name" value="CheY-like"/>
    <property type="match status" value="1"/>
</dbReference>
<dbReference type="InterPro" id="IPR039420">
    <property type="entry name" value="WalR-like"/>
</dbReference>
<protein>
    <submittedName>
        <fullName evidence="10">DNA-binding response regulator, OmpR family, contains REC and winged-helix (WHTH) domain</fullName>
    </submittedName>
</protein>
<dbReference type="EMBL" id="FOXH01000008">
    <property type="protein sequence ID" value="SFP97433.1"/>
    <property type="molecule type" value="Genomic_DNA"/>
</dbReference>
<evidence type="ECO:0000256" key="6">
    <source>
        <dbReference type="PROSITE-ProRule" id="PRU00169"/>
    </source>
</evidence>
<keyword evidence="2" id="KW-0902">Two-component regulatory system</keyword>
<dbReference type="CDD" id="cd00383">
    <property type="entry name" value="trans_reg_C"/>
    <property type="match status" value="1"/>
</dbReference>
<evidence type="ECO:0000256" key="3">
    <source>
        <dbReference type="ARBA" id="ARBA00023015"/>
    </source>
</evidence>
<dbReference type="OrthoDB" id="5343479at2"/>
<keyword evidence="3" id="KW-0805">Transcription regulation</keyword>
<dbReference type="SMART" id="SM00862">
    <property type="entry name" value="Trans_reg_C"/>
    <property type="match status" value="1"/>
</dbReference>